<dbReference type="AlphaFoldDB" id="A0A8S1CDR3"/>
<keyword evidence="5" id="KW-1185">Reference proteome</keyword>
<dbReference type="GO" id="GO:0016020">
    <property type="term" value="C:membrane"/>
    <property type="evidence" value="ECO:0007669"/>
    <property type="project" value="UniProtKB-SubCell"/>
</dbReference>
<feature type="transmembrane region" description="Helical" evidence="2">
    <location>
        <begin position="213"/>
        <end position="232"/>
    </location>
</feature>
<gene>
    <name evidence="4" type="ORF">CLODIP_2_CD04296</name>
</gene>
<comment type="caution">
    <text evidence="4">The sequence shown here is derived from an EMBL/GenBank/DDBJ whole genome shotgun (WGS) entry which is preliminary data.</text>
</comment>
<dbReference type="Proteomes" id="UP000494165">
    <property type="component" value="Unassembled WGS sequence"/>
</dbReference>
<keyword evidence="2" id="KW-0472">Membrane</keyword>
<feature type="transmembrane region" description="Helical" evidence="2">
    <location>
        <begin position="437"/>
        <end position="457"/>
    </location>
</feature>
<feature type="transmembrane region" description="Helical" evidence="2">
    <location>
        <begin position="97"/>
        <end position="117"/>
    </location>
</feature>
<feature type="transmembrane region" description="Helical" evidence="2">
    <location>
        <begin position="124"/>
        <end position="143"/>
    </location>
</feature>
<dbReference type="PANTHER" id="PTHR11360">
    <property type="entry name" value="MONOCARBOXYLATE TRANSPORTER"/>
    <property type="match status" value="1"/>
</dbReference>
<dbReference type="InterPro" id="IPR036259">
    <property type="entry name" value="MFS_trans_sf"/>
</dbReference>
<evidence type="ECO:0000259" key="3">
    <source>
        <dbReference type="PROSITE" id="PS50850"/>
    </source>
</evidence>
<dbReference type="PANTHER" id="PTHR11360:SF238">
    <property type="entry name" value="SD10469P"/>
    <property type="match status" value="1"/>
</dbReference>
<feature type="transmembrane region" description="Helical" evidence="2">
    <location>
        <begin position="593"/>
        <end position="612"/>
    </location>
</feature>
<keyword evidence="2" id="KW-1133">Transmembrane helix</keyword>
<dbReference type="Gene3D" id="1.20.1250.20">
    <property type="entry name" value="MFS general substrate transporter like domains"/>
    <property type="match status" value="2"/>
</dbReference>
<feature type="transmembrane region" description="Helical" evidence="2">
    <location>
        <begin position="469"/>
        <end position="490"/>
    </location>
</feature>
<evidence type="ECO:0000256" key="1">
    <source>
        <dbReference type="ARBA" id="ARBA00004141"/>
    </source>
</evidence>
<keyword evidence="2" id="KW-0812">Transmembrane</keyword>
<dbReference type="InterPro" id="IPR050327">
    <property type="entry name" value="Proton-linked_MCT"/>
</dbReference>
<organism evidence="4 5">
    <name type="scientific">Cloeon dipterum</name>
    <dbReference type="NCBI Taxonomy" id="197152"/>
    <lineage>
        <taxon>Eukaryota</taxon>
        <taxon>Metazoa</taxon>
        <taxon>Ecdysozoa</taxon>
        <taxon>Arthropoda</taxon>
        <taxon>Hexapoda</taxon>
        <taxon>Insecta</taxon>
        <taxon>Pterygota</taxon>
        <taxon>Palaeoptera</taxon>
        <taxon>Ephemeroptera</taxon>
        <taxon>Pisciforma</taxon>
        <taxon>Baetidae</taxon>
        <taxon>Cloeon</taxon>
    </lineage>
</organism>
<name>A0A8S1CDR3_9INSE</name>
<feature type="transmembrane region" description="Helical" evidence="2">
    <location>
        <begin position="55"/>
        <end position="77"/>
    </location>
</feature>
<feature type="transmembrane region" description="Helical" evidence="2">
    <location>
        <begin position="563"/>
        <end position="581"/>
    </location>
</feature>
<dbReference type="SUPFAM" id="SSF103473">
    <property type="entry name" value="MFS general substrate transporter"/>
    <property type="match status" value="1"/>
</dbReference>
<feature type="domain" description="Major facilitator superfamily (MFS) profile" evidence="3">
    <location>
        <begin position="56"/>
        <end position="617"/>
    </location>
</feature>
<dbReference type="EMBL" id="CADEPI010000029">
    <property type="protein sequence ID" value="CAB3367154.1"/>
    <property type="molecule type" value="Genomic_DNA"/>
</dbReference>
<dbReference type="GO" id="GO:0008028">
    <property type="term" value="F:monocarboxylic acid transmembrane transporter activity"/>
    <property type="evidence" value="ECO:0007669"/>
    <property type="project" value="TreeGrafter"/>
</dbReference>
<evidence type="ECO:0000313" key="4">
    <source>
        <dbReference type="EMBL" id="CAB3367154.1"/>
    </source>
</evidence>
<feature type="transmembrane region" description="Helical" evidence="2">
    <location>
        <begin position="502"/>
        <end position="522"/>
    </location>
</feature>
<feature type="transmembrane region" description="Helical" evidence="2">
    <location>
        <begin position="528"/>
        <end position="551"/>
    </location>
</feature>
<dbReference type="InterPro" id="IPR020846">
    <property type="entry name" value="MFS_dom"/>
</dbReference>
<sequence>MLPPRERLLSQSYGRVASSPTTVPVEISDAQHSITDRKLSSMGSKYVAIPPDGGWGWVIVAASFFCNFVVDGIIFSFGMYKKHIIEEFGETEARTALVGSLLSGFYLIAGPFVSALSNRYGFRAATILGAVLGAIGFSVSYFADSVTFLYLSYGIVGGVGFGLIYVPAVIAVGFYFERWRALATGIAVCGSGIGTFLMAPLSTYLIDTYDWKVALLVQAGIVLSCAVVGLLFRPLEPTLVETSDDDGELNETQIPLMEKRISKDLEMPRSASFASIPENSRLSLTEKRLSTYSQQSGPPINAMKNGGSNVDINGDGYLAIPELNPVEEEGNGGVPQQKSISRNSSAALIVKMGSRRASRVRTPSECSTQSGLKKAEAKAMQRDDMYFTGSMQRLPQYASRTSLAYHVSVTRPATADKQNAEPSNSIFDLTLLRSPTFILLCVSGFLTMMGFFVPFMFLSDRATDMGMEASAAVFLVSSIGITNTIGRIVCGLISSMPGINALVVNNIALTIGGIATIFSGASEDTVFQYAYACIFGLAIACFASLRSIILVDLLGLEKLTNAFGLLLLFQGIAASIGAPIAGAFKDMSGSYDATFYLSGGLILVSAIMCYPLNRLHAWEHRNDRTNK</sequence>
<protein>
    <recommendedName>
        <fullName evidence="3">Major facilitator superfamily (MFS) profile domain-containing protein</fullName>
    </recommendedName>
</protein>
<dbReference type="Pfam" id="PF07690">
    <property type="entry name" value="MFS_1"/>
    <property type="match status" value="1"/>
</dbReference>
<feature type="transmembrane region" description="Helical" evidence="2">
    <location>
        <begin position="149"/>
        <end position="174"/>
    </location>
</feature>
<feature type="transmembrane region" description="Helical" evidence="2">
    <location>
        <begin position="181"/>
        <end position="201"/>
    </location>
</feature>
<evidence type="ECO:0000313" key="5">
    <source>
        <dbReference type="Proteomes" id="UP000494165"/>
    </source>
</evidence>
<dbReference type="CDD" id="cd17352">
    <property type="entry name" value="MFS_MCT_SLC16"/>
    <property type="match status" value="1"/>
</dbReference>
<dbReference type="PROSITE" id="PS50850">
    <property type="entry name" value="MFS"/>
    <property type="match status" value="1"/>
</dbReference>
<dbReference type="OrthoDB" id="6509908at2759"/>
<accession>A0A8S1CDR3</accession>
<evidence type="ECO:0000256" key="2">
    <source>
        <dbReference type="SAM" id="Phobius"/>
    </source>
</evidence>
<proteinExistence type="predicted"/>
<dbReference type="InterPro" id="IPR011701">
    <property type="entry name" value="MFS"/>
</dbReference>
<comment type="subcellular location">
    <subcellularLocation>
        <location evidence="1">Membrane</location>
        <topology evidence="1">Multi-pass membrane protein</topology>
    </subcellularLocation>
</comment>
<reference evidence="4 5" key="1">
    <citation type="submission" date="2020-04" db="EMBL/GenBank/DDBJ databases">
        <authorList>
            <person name="Alioto T."/>
            <person name="Alioto T."/>
            <person name="Gomez Garrido J."/>
        </authorList>
    </citation>
    <scope>NUCLEOTIDE SEQUENCE [LARGE SCALE GENOMIC DNA]</scope>
</reference>